<reference evidence="14 15" key="1">
    <citation type="submission" date="2022-04" db="EMBL/GenBank/DDBJ databases">
        <authorList>
            <person name="Ye Y.-Q."/>
            <person name="Du Z.-J."/>
        </authorList>
    </citation>
    <scope>NUCLEOTIDE SEQUENCE [LARGE SCALE GENOMIC DNA]</scope>
    <source>
        <strain evidence="14 15">A6E488</strain>
    </source>
</reference>
<protein>
    <recommendedName>
        <fullName evidence="3">histidine kinase</fullName>
        <ecNumber evidence="3">2.7.13.3</ecNumber>
    </recommendedName>
</protein>
<dbReference type="SUPFAM" id="SSF47384">
    <property type="entry name" value="Homodimeric domain of signal transducing histidine kinase"/>
    <property type="match status" value="1"/>
</dbReference>
<keyword evidence="5" id="KW-0808">Transferase</keyword>
<evidence type="ECO:0000256" key="7">
    <source>
        <dbReference type="ARBA" id="ARBA00022777"/>
    </source>
</evidence>
<evidence type="ECO:0000256" key="2">
    <source>
        <dbReference type="ARBA" id="ARBA00004370"/>
    </source>
</evidence>
<evidence type="ECO:0000313" key="15">
    <source>
        <dbReference type="Proteomes" id="UP001320898"/>
    </source>
</evidence>
<dbReference type="Pfam" id="PF02518">
    <property type="entry name" value="HATPase_c"/>
    <property type="match status" value="1"/>
</dbReference>
<dbReference type="EMBL" id="JALIDZ010000007">
    <property type="protein sequence ID" value="MCT8973267.1"/>
    <property type="molecule type" value="Genomic_DNA"/>
</dbReference>
<dbReference type="InterPro" id="IPR036890">
    <property type="entry name" value="HATPase_C_sf"/>
</dbReference>
<keyword evidence="9" id="KW-0902">Two-component regulatory system</keyword>
<dbReference type="InterPro" id="IPR005467">
    <property type="entry name" value="His_kinase_dom"/>
</dbReference>
<dbReference type="GO" id="GO:0005886">
    <property type="term" value="C:plasma membrane"/>
    <property type="evidence" value="ECO:0007669"/>
    <property type="project" value="TreeGrafter"/>
</dbReference>
<comment type="caution">
    <text evidence="14">The sequence shown here is derived from an EMBL/GenBank/DDBJ whole genome shotgun (WGS) entry which is preliminary data.</text>
</comment>
<dbReference type="PROSITE" id="PS50885">
    <property type="entry name" value="HAMP"/>
    <property type="match status" value="1"/>
</dbReference>
<dbReference type="InterPro" id="IPR050428">
    <property type="entry name" value="TCS_sensor_his_kinase"/>
</dbReference>
<dbReference type="Gene3D" id="1.10.287.130">
    <property type="match status" value="1"/>
</dbReference>
<evidence type="ECO:0000256" key="6">
    <source>
        <dbReference type="ARBA" id="ARBA00022692"/>
    </source>
</evidence>
<feature type="domain" description="Histidine kinase" evidence="12">
    <location>
        <begin position="254"/>
        <end position="460"/>
    </location>
</feature>
<evidence type="ECO:0000259" key="12">
    <source>
        <dbReference type="PROSITE" id="PS50109"/>
    </source>
</evidence>
<keyword evidence="10 11" id="KW-0472">Membrane</keyword>
<feature type="domain" description="HAMP" evidence="13">
    <location>
        <begin position="195"/>
        <end position="246"/>
    </location>
</feature>
<dbReference type="PROSITE" id="PS50109">
    <property type="entry name" value="HIS_KIN"/>
    <property type="match status" value="1"/>
</dbReference>
<feature type="transmembrane region" description="Helical" evidence="11">
    <location>
        <begin position="175"/>
        <end position="194"/>
    </location>
</feature>
<dbReference type="Proteomes" id="UP001320898">
    <property type="component" value="Unassembled WGS sequence"/>
</dbReference>
<dbReference type="PANTHER" id="PTHR45436:SF5">
    <property type="entry name" value="SENSOR HISTIDINE KINASE TRCS"/>
    <property type="match status" value="1"/>
</dbReference>
<evidence type="ECO:0000256" key="11">
    <source>
        <dbReference type="SAM" id="Phobius"/>
    </source>
</evidence>
<dbReference type="SMART" id="SM00387">
    <property type="entry name" value="HATPase_c"/>
    <property type="match status" value="1"/>
</dbReference>
<name>A0AAW5R1Q1_9HYPH</name>
<dbReference type="Gene3D" id="3.30.565.10">
    <property type="entry name" value="Histidine kinase-like ATPase, C-terminal domain"/>
    <property type="match status" value="1"/>
</dbReference>
<dbReference type="PRINTS" id="PR00344">
    <property type="entry name" value="BCTRLSENSOR"/>
</dbReference>
<evidence type="ECO:0000256" key="5">
    <source>
        <dbReference type="ARBA" id="ARBA00022679"/>
    </source>
</evidence>
<evidence type="ECO:0000256" key="1">
    <source>
        <dbReference type="ARBA" id="ARBA00000085"/>
    </source>
</evidence>
<keyword evidence="7 14" id="KW-0418">Kinase</keyword>
<feature type="transmembrane region" description="Helical" evidence="11">
    <location>
        <begin position="12"/>
        <end position="33"/>
    </location>
</feature>
<evidence type="ECO:0000256" key="9">
    <source>
        <dbReference type="ARBA" id="ARBA00023012"/>
    </source>
</evidence>
<evidence type="ECO:0000259" key="13">
    <source>
        <dbReference type="PROSITE" id="PS50885"/>
    </source>
</evidence>
<evidence type="ECO:0000313" key="14">
    <source>
        <dbReference type="EMBL" id="MCT8973267.1"/>
    </source>
</evidence>
<dbReference type="GO" id="GO:0000155">
    <property type="term" value="F:phosphorelay sensor kinase activity"/>
    <property type="evidence" value="ECO:0007669"/>
    <property type="project" value="InterPro"/>
</dbReference>
<dbReference type="SUPFAM" id="SSF55874">
    <property type="entry name" value="ATPase domain of HSP90 chaperone/DNA topoisomerase II/histidine kinase"/>
    <property type="match status" value="1"/>
</dbReference>
<keyword evidence="6 11" id="KW-0812">Transmembrane</keyword>
<evidence type="ECO:0000256" key="10">
    <source>
        <dbReference type="ARBA" id="ARBA00023136"/>
    </source>
</evidence>
<dbReference type="CDD" id="cd00082">
    <property type="entry name" value="HisKA"/>
    <property type="match status" value="1"/>
</dbReference>
<comment type="subcellular location">
    <subcellularLocation>
        <location evidence="2">Membrane</location>
    </subcellularLocation>
</comment>
<dbReference type="SMART" id="SM00388">
    <property type="entry name" value="HisKA"/>
    <property type="match status" value="1"/>
</dbReference>
<dbReference type="RefSeq" id="WP_261616851.1">
    <property type="nucleotide sequence ID" value="NZ_JALIDZ010000007.1"/>
</dbReference>
<dbReference type="AlphaFoldDB" id="A0AAW5R1Q1"/>
<comment type="catalytic activity">
    <reaction evidence="1">
        <text>ATP + protein L-histidine = ADP + protein N-phospho-L-histidine.</text>
        <dbReference type="EC" id="2.7.13.3"/>
    </reaction>
</comment>
<dbReference type="EC" id="2.7.13.3" evidence="3"/>
<dbReference type="InterPro" id="IPR003660">
    <property type="entry name" value="HAMP_dom"/>
</dbReference>
<evidence type="ECO:0000256" key="8">
    <source>
        <dbReference type="ARBA" id="ARBA00022989"/>
    </source>
</evidence>
<keyword evidence="4" id="KW-0597">Phosphoprotein</keyword>
<dbReference type="PANTHER" id="PTHR45436">
    <property type="entry name" value="SENSOR HISTIDINE KINASE YKOH"/>
    <property type="match status" value="1"/>
</dbReference>
<dbReference type="InterPro" id="IPR036097">
    <property type="entry name" value="HisK_dim/P_sf"/>
</dbReference>
<evidence type="ECO:0000256" key="4">
    <source>
        <dbReference type="ARBA" id="ARBA00022553"/>
    </source>
</evidence>
<gene>
    <name evidence="14" type="ORF">MUB46_15495</name>
</gene>
<accession>A0AAW5R1Q1</accession>
<organism evidence="14 15">
    <name type="scientific">Microbaculum marinisediminis</name>
    <dbReference type="NCBI Taxonomy" id="2931392"/>
    <lineage>
        <taxon>Bacteria</taxon>
        <taxon>Pseudomonadati</taxon>
        <taxon>Pseudomonadota</taxon>
        <taxon>Alphaproteobacteria</taxon>
        <taxon>Hyphomicrobiales</taxon>
        <taxon>Tepidamorphaceae</taxon>
        <taxon>Microbaculum</taxon>
    </lineage>
</organism>
<dbReference type="InterPro" id="IPR004358">
    <property type="entry name" value="Sig_transdc_His_kin-like_C"/>
</dbReference>
<evidence type="ECO:0000256" key="3">
    <source>
        <dbReference type="ARBA" id="ARBA00012438"/>
    </source>
</evidence>
<proteinExistence type="predicted"/>
<keyword evidence="8 11" id="KW-1133">Transmembrane helix</keyword>
<dbReference type="InterPro" id="IPR003661">
    <property type="entry name" value="HisK_dim/P_dom"/>
</dbReference>
<sequence>MSGRSLRLRLFAGAAIWVAVALIIAGLGLALLFERHVSRRVDAELETYLNQLAGNVAIAADGAVTLARPPADPRFTTPLSGLYWEIRDENGDTLLRSRSLWDETLDLPADALGNGAVHRHVRPGPGDATLIVRERQVSYEPGASNTGAGLRDLRIAVAVDRAEVTRATRAFAGELALSLALLGGVLLAAAWAQIQFGLKPLETVRRAIGAVRSGETARLPSDFPAEVVPLAHEVNDLLDAQDATIERARTRAADLAHGLKTPLTVLSSHAERVRAGGDDQAADELAEIAGTMRRHVERAIAVARLSHRPSALIDVEPVVRRVAGALARTPAGERIQWDIAVPPGTRLAVDPEDLYEALGNLADNAVTWARGRIAVTVAPDADGTAIVVEDDGPGIPEADRETVLRRWERLDVSGPGQGRSGSGLGLAIVAEIAQAYGGDLTLGTAASGGLRAALRFPAPAAG</sequence>
<keyword evidence="15" id="KW-1185">Reference proteome</keyword>
<dbReference type="InterPro" id="IPR003594">
    <property type="entry name" value="HATPase_dom"/>
</dbReference>